<dbReference type="EMBL" id="AP027272">
    <property type="protein sequence ID" value="BDX05399.1"/>
    <property type="molecule type" value="Genomic_DNA"/>
</dbReference>
<evidence type="ECO:0000313" key="1">
    <source>
        <dbReference type="EMBL" id="BDX05399.1"/>
    </source>
</evidence>
<name>A0AA48HP49_9ALTE</name>
<protein>
    <recommendedName>
        <fullName evidence="3">Cytochrome c family protein</fullName>
    </recommendedName>
</protein>
<organism evidence="1 2">
    <name type="scientific">Planctobacterium marinum</name>
    <dbReference type="NCBI Taxonomy" id="1631968"/>
    <lineage>
        <taxon>Bacteria</taxon>
        <taxon>Pseudomonadati</taxon>
        <taxon>Pseudomonadota</taxon>
        <taxon>Gammaproteobacteria</taxon>
        <taxon>Alteromonadales</taxon>
        <taxon>Alteromonadaceae</taxon>
        <taxon>Planctobacterium</taxon>
    </lineage>
</organism>
<accession>A0AA48HP49</accession>
<evidence type="ECO:0008006" key="3">
    <source>
        <dbReference type="Google" id="ProtNLM"/>
    </source>
</evidence>
<dbReference type="KEGG" id="pmaw:MACH26_09200"/>
<sequence length="536" mass="59138">MLVAISTLTLTAGCVGSNSGKAPDTNNQFVKNARLPADVDMTCTVKNNDFKKWFHGDEVIANGAVKAADSTARKFADFDDNTRCDFYRWGAQMFLWMTSANENYHVFNTPPQFYDVSVESDNKREFIASNGTVAIGFRVGKGDETIELGQAGEDDVLLSQKESLVYYSIYANDAFAMYRTGVAIKNGDTSLINKLPSALQREIKPLAATLPKEFPSTALQMLDLDALSSIYGRELVDPKTMILELKISWVDADTVTDRDDYIITQATVPIFDRTKDPKKWKYSGKTETKTLAMVGFHIGGTVEGHPEMIWSTFEHVKNQPNNSYDYYVDEKRKITSKQSFNAAGDWIFFPDNGTRPAQISANATAQNIEKSTVTTAIVSKGSDPIGPVDVYGVNPWGNVQNRADLKDETLANNTDLASINKSVLSQLAEGDIRGNYVQVGGIWSAEGQIPGGYPVMFPPSNDNDPTNTYFRGSLFLANTTMETFYQYQTDIDGAVYHANCFSCHNSGSNEPDKAVPTKVSHIFDALQPLKSPLAKQ</sequence>
<dbReference type="AlphaFoldDB" id="A0AA48HP49"/>
<gene>
    <name evidence="1" type="ORF">MACH26_09200</name>
</gene>
<dbReference type="Proteomes" id="UP001333710">
    <property type="component" value="Chromosome"/>
</dbReference>
<proteinExistence type="predicted"/>
<evidence type="ECO:0000313" key="2">
    <source>
        <dbReference type="Proteomes" id="UP001333710"/>
    </source>
</evidence>
<keyword evidence="2" id="KW-1185">Reference proteome</keyword>
<reference evidence="1" key="1">
    <citation type="submission" date="2023-01" db="EMBL/GenBank/DDBJ databases">
        <title>Complete genome sequence of Planctobacterium marinum strain Dej080120_11.</title>
        <authorList>
            <person name="Ueki S."/>
            <person name="Maruyama F."/>
        </authorList>
    </citation>
    <scope>NUCLEOTIDE SEQUENCE</scope>
    <source>
        <strain evidence="1">Dej080120_11</strain>
    </source>
</reference>